<name>A0A255GGL8_9ACTN</name>
<dbReference type="PANTHER" id="PTHR33755">
    <property type="entry name" value="TOXIN PARE1-RELATED"/>
    <property type="match status" value="1"/>
</dbReference>
<dbReference type="PANTHER" id="PTHR33755:SF6">
    <property type="entry name" value="PLASMID STABILIZATION SYSTEM PROTEIN"/>
    <property type="match status" value="1"/>
</dbReference>
<protein>
    <submittedName>
        <fullName evidence="3">Type II toxin-antitoxin system mRNA interferase toxin, RelE/StbE family</fullName>
    </submittedName>
</protein>
<organism evidence="3 4">
    <name type="scientific">Enemella evansiae</name>
    <dbReference type="NCBI Taxonomy" id="2016499"/>
    <lineage>
        <taxon>Bacteria</taxon>
        <taxon>Bacillati</taxon>
        <taxon>Actinomycetota</taxon>
        <taxon>Actinomycetes</taxon>
        <taxon>Propionibacteriales</taxon>
        <taxon>Propionibacteriaceae</taxon>
        <taxon>Enemella</taxon>
    </lineage>
</organism>
<evidence type="ECO:0000256" key="2">
    <source>
        <dbReference type="ARBA" id="ARBA00022649"/>
    </source>
</evidence>
<dbReference type="AlphaFoldDB" id="A0A255GGL8"/>
<dbReference type="OrthoDB" id="595470at2"/>
<evidence type="ECO:0000256" key="1">
    <source>
        <dbReference type="ARBA" id="ARBA00006226"/>
    </source>
</evidence>
<comment type="caution">
    <text evidence="3">The sequence shown here is derived from an EMBL/GenBank/DDBJ whole genome shotgun (WGS) entry which is preliminary data.</text>
</comment>
<accession>A0A255GGL8</accession>
<comment type="similarity">
    <text evidence="1">Belongs to the RelE toxin family.</text>
</comment>
<keyword evidence="4" id="KW-1185">Reference proteome</keyword>
<dbReference type="Pfam" id="PF05016">
    <property type="entry name" value="ParE_toxin"/>
    <property type="match status" value="1"/>
</dbReference>
<proteinExistence type="inferred from homology"/>
<dbReference type="InterPro" id="IPR051803">
    <property type="entry name" value="TA_system_RelE-like_toxin"/>
</dbReference>
<dbReference type="EMBL" id="NMVO01000012">
    <property type="protein sequence ID" value="OYO14562.1"/>
    <property type="molecule type" value="Genomic_DNA"/>
</dbReference>
<gene>
    <name evidence="3" type="ORF">CGZ94_08225</name>
</gene>
<keyword evidence="2" id="KW-1277">Toxin-antitoxin system</keyword>
<evidence type="ECO:0000313" key="3">
    <source>
        <dbReference type="EMBL" id="OYO14562.1"/>
    </source>
</evidence>
<dbReference type="Gene3D" id="3.30.2310.20">
    <property type="entry name" value="RelE-like"/>
    <property type="match status" value="1"/>
</dbReference>
<dbReference type="InterPro" id="IPR007712">
    <property type="entry name" value="RelE/ParE_toxin"/>
</dbReference>
<evidence type="ECO:0000313" key="4">
    <source>
        <dbReference type="Proteomes" id="UP000215896"/>
    </source>
</evidence>
<sequence length="92" mass="10399">MMVIWSPQAHDDRAAIWDHVVAEDPRATNRLDQLFSQAAADLAEFPALGRPGLIPGTRELFPATHYRLVYETRGDQIVILALVHTARRWPTP</sequence>
<dbReference type="Proteomes" id="UP000215896">
    <property type="component" value="Unassembled WGS sequence"/>
</dbReference>
<dbReference type="InterPro" id="IPR035093">
    <property type="entry name" value="RelE/ParE_toxin_dom_sf"/>
</dbReference>
<reference evidence="3 4" key="1">
    <citation type="submission" date="2017-07" db="EMBL/GenBank/DDBJ databases">
        <title>Draft whole genome sequences of clinical Proprionibacteriaceae strains.</title>
        <authorList>
            <person name="Bernier A.-M."/>
            <person name="Bernard K."/>
            <person name="Domingo M.-C."/>
        </authorList>
    </citation>
    <scope>NUCLEOTIDE SEQUENCE [LARGE SCALE GENOMIC DNA]</scope>
    <source>
        <strain evidence="3 4">NML 030167</strain>
    </source>
</reference>